<dbReference type="AlphaFoldDB" id="A0A2L0D4L2"/>
<gene>
    <name evidence="1" type="ORF">C0J00_06420</name>
</gene>
<sequence>MPIEKFIIDHCSKEVIGDIKRLMGEDKSLFSVTSTPGLNKVHDIIYQSAGVISVHPRLKTSNLILLHISLQVDSEGCFGFDGYDDWCQVSSEITLDYYLSFQNSGSYELLFVDARAGIKDNYDETNSLRKDLIPYISSARYDNEAEIFLREVYPEALDQPMPINAFDVALRLKLDAKPYRFDSCDQILGRTYFDKVKDEEVDGGVIAEGTVLYDTNHGNTGRLNNTIIHECFHWYKHRHYFSLKKLLDSAEEVYGDESSATLWLERQAKAVTPRILMPKEMFLKKAQSLLNERFVEANGPYLLMLQETISDLADFFQVSRQSAKIRLVELGFKEARGVLEFVDGGYLPPYTIGDMELKNNQTFSISLAELERLMEEDESFAKVLRSGLYVYIESHLVMNLPRFVTKDLSGDLVLTDYARYHLDECALLFEYHRLGGEQKEISYQDFVLNRSQFSNISFELVYHNGYENSTKEKQEQALLKQLEEEDAIYNKLSNDFEASMQVVKKWRQVTYKEIGEELYFSEKQISRLFKGDGSLELFILICVYLNLPPSISMHLLEKSKWKLDPGNITHRRYQLVLHTLHSQSVGQVKEFLEKVGVTI</sequence>
<dbReference type="GeneID" id="98393543"/>
<dbReference type="EMBL" id="CP025536">
    <property type="protein sequence ID" value="AUW96768.1"/>
    <property type="molecule type" value="Genomic_DNA"/>
</dbReference>
<organism evidence="1 2">
    <name type="scientific">Streptococcus pluranimalium</name>
    <dbReference type="NCBI Taxonomy" id="82348"/>
    <lineage>
        <taxon>Bacteria</taxon>
        <taxon>Bacillati</taxon>
        <taxon>Bacillota</taxon>
        <taxon>Bacilli</taxon>
        <taxon>Lactobacillales</taxon>
        <taxon>Streptococcaceae</taxon>
        <taxon>Streptococcus</taxon>
    </lineage>
</organism>
<dbReference type="RefSeq" id="WP_104968093.1">
    <property type="nucleotide sequence ID" value="NZ_CP025536.1"/>
</dbReference>
<reference evidence="1 2" key="1">
    <citation type="submission" date="2017-12" db="EMBL/GenBank/DDBJ databases">
        <authorList>
            <person name="Hurst M.R.H."/>
        </authorList>
    </citation>
    <scope>NUCLEOTIDE SEQUENCE [LARGE SCALE GENOMIC DNA]</scope>
    <source>
        <strain evidence="1 2">TH11417</strain>
    </source>
</reference>
<evidence type="ECO:0000313" key="1">
    <source>
        <dbReference type="EMBL" id="AUW96768.1"/>
    </source>
</evidence>
<dbReference type="OrthoDB" id="581382at2"/>
<protein>
    <recommendedName>
        <fullName evidence="3">IrrE N-terminal-like domain-containing protein</fullName>
    </recommendedName>
</protein>
<name>A0A2L0D4L2_9STRE</name>
<evidence type="ECO:0008006" key="3">
    <source>
        <dbReference type="Google" id="ProtNLM"/>
    </source>
</evidence>
<dbReference type="KEGG" id="splr:C0J00_06420"/>
<dbReference type="Proteomes" id="UP000238956">
    <property type="component" value="Chromosome"/>
</dbReference>
<keyword evidence="2" id="KW-1185">Reference proteome</keyword>
<proteinExistence type="predicted"/>
<reference evidence="1 2" key="2">
    <citation type="submission" date="2018-02" db="EMBL/GenBank/DDBJ databases">
        <title>Whole genome sequencing analysis of Streptococcus pluranimalium isolated from cattle infected mastitis in China.</title>
        <authorList>
            <person name="Zhang J.-R."/>
            <person name="Hu G.-Z."/>
        </authorList>
    </citation>
    <scope>NUCLEOTIDE SEQUENCE [LARGE SCALE GENOMIC DNA]</scope>
    <source>
        <strain evidence="1 2">TH11417</strain>
    </source>
</reference>
<evidence type="ECO:0000313" key="2">
    <source>
        <dbReference type="Proteomes" id="UP000238956"/>
    </source>
</evidence>
<accession>A0A2L0D4L2</accession>